<protein>
    <recommendedName>
        <fullName evidence="3">Outer membrane protein beta-barrel domain-containing protein</fullName>
    </recommendedName>
</protein>
<proteinExistence type="predicted"/>
<accession>A0ABQ2HPZ0</accession>
<evidence type="ECO:0008006" key="3">
    <source>
        <dbReference type="Google" id="ProtNLM"/>
    </source>
</evidence>
<keyword evidence="2" id="KW-1185">Reference proteome</keyword>
<gene>
    <name evidence="1" type="ORF">GCM10010967_21100</name>
</gene>
<evidence type="ECO:0000313" key="1">
    <source>
        <dbReference type="EMBL" id="GGM88270.1"/>
    </source>
</evidence>
<dbReference type="Proteomes" id="UP000632339">
    <property type="component" value="Unassembled WGS sequence"/>
</dbReference>
<dbReference type="EMBL" id="BMLI01000001">
    <property type="protein sequence ID" value="GGM88270.1"/>
    <property type="molecule type" value="Genomic_DNA"/>
</dbReference>
<name>A0ABQ2HPZ0_9BACT</name>
<evidence type="ECO:0000313" key="2">
    <source>
        <dbReference type="Proteomes" id="UP000632339"/>
    </source>
</evidence>
<sequence length="239" mass="27390">MEMKALITILFACTMLVRQSGHAQNVEQWELAISALTGRNYYNKKYFDQPRLAPGWETNFKSDYLWSVGMRAEKHLSPHFAALAELRYTEEGVPDNMFCACNSISDSPDNDEKVYRGAVDAGIRYYVNPISKVLFFFEGSVSLDWLIGVRQTGYILSESQVFHKMHWDSYGYKRFAPGGIFSLGMKWKRLSLDVGGMTNLSRTMVRNPGTYDSVFYPIKTGFFGRGLFVKTSFTLFKFK</sequence>
<reference evidence="2" key="1">
    <citation type="journal article" date="2019" name="Int. J. Syst. Evol. Microbiol.">
        <title>The Global Catalogue of Microorganisms (GCM) 10K type strain sequencing project: providing services to taxonomists for standard genome sequencing and annotation.</title>
        <authorList>
            <consortium name="The Broad Institute Genomics Platform"/>
            <consortium name="The Broad Institute Genome Sequencing Center for Infectious Disease"/>
            <person name="Wu L."/>
            <person name="Ma J."/>
        </authorList>
    </citation>
    <scope>NUCLEOTIDE SEQUENCE [LARGE SCALE GENOMIC DNA]</scope>
    <source>
        <strain evidence="2">CGMCC 1.6375</strain>
    </source>
</reference>
<organism evidence="1 2">
    <name type="scientific">Dyadobacter beijingensis</name>
    <dbReference type="NCBI Taxonomy" id="365489"/>
    <lineage>
        <taxon>Bacteria</taxon>
        <taxon>Pseudomonadati</taxon>
        <taxon>Bacteroidota</taxon>
        <taxon>Cytophagia</taxon>
        <taxon>Cytophagales</taxon>
        <taxon>Spirosomataceae</taxon>
        <taxon>Dyadobacter</taxon>
    </lineage>
</organism>
<comment type="caution">
    <text evidence="1">The sequence shown here is derived from an EMBL/GenBank/DDBJ whole genome shotgun (WGS) entry which is preliminary data.</text>
</comment>